<evidence type="ECO:0000256" key="7">
    <source>
        <dbReference type="SAM" id="MobiDB-lite"/>
    </source>
</evidence>
<evidence type="ECO:0000256" key="5">
    <source>
        <dbReference type="ARBA" id="ARBA00023163"/>
    </source>
</evidence>
<dbReference type="Pfam" id="PF10406">
    <property type="entry name" value="TAF8_C"/>
    <property type="match status" value="1"/>
</dbReference>
<comment type="similarity">
    <text evidence="2">Belongs to the TAF8 family.</text>
</comment>
<evidence type="ECO:0000256" key="3">
    <source>
        <dbReference type="ARBA" id="ARBA00017307"/>
    </source>
</evidence>
<dbReference type="OrthoDB" id="2193813at2759"/>
<dbReference type="GO" id="GO:0006367">
    <property type="term" value="P:transcription initiation at RNA polymerase II promoter"/>
    <property type="evidence" value="ECO:0007669"/>
    <property type="project" value="TreeGrafter"/>
</dbReference>
<dbReference type="InterPro" id="IPR037818">
    <property type="entry name" value="TAF8"/>
</dbReference>
<dbReference type="InterPro" id="IPR019473">
    <property type="entry name" value="TFIID_su8_C"/>
</dbReference>
<keyword evidence="11" id="KW-1185">Reference proteome</keyword>
<gene>
    <name evidence="10" type="ORF">MVES_001803</name>
</gene>
<evidence type="ECO:0000259" key="9">
    <source>
        <dbReference type="Pfam" id="PF10406"/>
    </source>
</evidence>
<sequence>MNRMTELVDDFFLTMTRSCGDFSEAGGRQEPNLFDMMQTLEYLGISLTSLEAFAQSALAKDPSRRAIKTPTTRQGKEPWVNPTEDFLPSDSEEDGEVDGGKSSRRSNAVWNTIMQDIVPDHLPPQPPRHNWMFTPVYGTEMLSELPTLQLVDRKLENARLVETSLRKLIKDTDQAALQLLSDKSPESAPQDSDAPPSEAQTVLENAVVDEPMPASSLAAAAPVPPSVPSKRVLPRPVNYKTSWYASLASADSKLPNANLYTARLRGGVEEGALAKRPRRYVV</sequence>
<proteinExistence type="inferred from homology"/>
<keyword evidence="5" id="KW-0804">Transcription</keyword>
<dbReference type="CDD" id="cd08049">
    <property type="entry name" value="TAF8"/>
    <property type="match status" value="1"/>
</dbReference>
<evidence type="ECO:0000313" key="11">
    <source>
        <dbReference type="Proteomes" id="UP000232875"/>
    </source>
</evidence>
<keyword evidence="4" id="KW-0805">Transcription regulation</keyword>
<protein>
    <recommendedName>
        <fullName evidence="3">Transcription initiation factor TFIID subunit 8</fullName>
    </recommendedName>
</protein>
<dbReference type="AlphaFoldDB" id="A0A2N1JD59"/>
<feature type="region of interest" description="Disordered" evidence="7">
    <location>
        <begin position="61"/>
        <end position="106"/>
    </location>
</feature>
<keyword evidence="6" id="KW-0539">Nucleus</keyword>
<feature type="domain" description="Bromodomain associated" evidence="8">
    <location>
        <begin position="2"/>
        <end position="46"/>
    </location>
</feature>
<comment type="subcellular location">
    <subcellularLocation>
        <location evidence="1">Nucleus</location>
    </subcellularLocation>
</comment>
<accession>A0A2N1JD59</accession>
<dbReference type="InterPro" id="IPR009072">
    <property type="entry name" value="Histone-fold"/>
</dbReference>
<evidence type="ECO:0000256" key="4">
    <source>
        <dbReference type="ARBA" id="ARBA00023015"/>
    </source>
</evidence>
<reference evidence="10 11" key="1">
    <citation type="submission" date="2017-10" db="EMBL/GenBank/DDBJ databases">
        <title>A novel species of cold-tolerant Malassezia isolated from bats.</title>
        <authorList>
            <person name="Lorch J.M."/>
            <person name="Palmer J.M."/>
            <person name="Vanderwolf K.J."/>
            <person name="Schmidt K.Z."/>
            <person name="Verant M.L."/>
            <person name="Weller T.J."/>
            <person name="Blehert D.S."/>
        </authorList>
    </citation>
    <scope>NUCLEOTIDE SEQUENCE [LARGE SCALE GENOMIC DNA]</scope>
    <source>
        <strain evidence="10 11">NWHC:44797-103</strain>
    </source>
</reference>
<evidence type="ECO:0000256" key="1">
    <source>
        <dbReference type="ARBA" id="ARBA00004123"/>
    </source>
</evidence>
<dbReference type="GO" id="GO:0005669">
    <property type="term" value="C:transcription factor TFIID complex"/>
    <property type="evidence" value="ECO:0007669"/>
    <property type="project" value="InterPro"/>
</dbReference>
<dbReference type="EMBL" id="KZ454989">
    <property type="protein sequence ID" value="PKI84474.1"/>
    <property type="molecule type" value="Genomic_DNA"/>
</dbReference>
<dbReference type="GO" id="GO:0046982">
    <property type="term" value="F:protein heterodimerization activity"/>
    <property type="evidence" value="ECO:0007669"/>
    <property type="project" value="InterPro"/>
</dbReference>
<dbReference type="InterPro" id="IPR006565">
    <property type="entry name" value="BTP"/>
</dbReference>
<dbReference type="PANTHER" id="PTHR46469:SF1">
    <property type="entry name" value="TRANSCRIPTION INITIATION FACTOR TFIID SUBUNIT 8"/>
    <property type="match status" value="1"/>
</dbReference>
<name>A0A2N1JD59_9BASI</name>
<dbReference type="Pfam" id="PF07524">
    <property type="entry name" value="Bromo_TP"/>
    <property type="match status" value="1"/>
</dbReference>
<dbReference type="Gene3D" id="1.10.20.10">
    <property type="entry name" value="Histone, subunit A"/>
    <property type="match status" value="1"/>
</dbReference>
<dbReference type="STRING" id="2020962.A0A2N1JD59"/>
<organism evidence="10 11">
    <name type="scientific">Malassezia vespertilionis</name>
    <dbReference type="NCBI Taxonomy" id="2020962"/>
    <lineage>
        <taxon>Eukaryota</taxon>
        <taxon>Fungi</taxon>
        <taxon>Dikarya</taxon>
        <taxon>Basidiomycota</taxon>
        <taxon>Ustilaginomycotina</taxon>
        <taxon>Malasseziomycetes</taxon>
        <taxon>Malasseziales</taxon>
        <taxon>Malasseziaceae</taxon>
        <taxon>Malassezia</taxon>
    </lineage>
</organism>
<evidence type="ECO:0000313" key="10">
    <source>
        <dbReference type="EMBL" id="PKI84474.1"/>
    </source>
</evidence>
<feature type="domain" description="Transcription factor TFIID subunit 8 C-terminal" evidence="9">
    <location>
        <begin position="118"/>
        <end position="168"/>
    </location>
</feature>
<evidence type="ECO:0000256" key="2">
    <source>
        <dbReference type="ARBA" id="ARBA00008767"/>
    </source>
</evidence>
<evidence type="ECO:0000256" key="6">
    <source>
        <dbReference type="ARBA" id="ARBA00023242"/>
    </source>
</evidence>
<dbReference type="Proteomes" id="UP000232875">
    <property type="component" value="Unassembled WGS sequence"/>
</dbReference>
<evidence type="ECO:0000259" key="8">
    <source>
        <dbReference type="Pfam" id="PF07524"/>
    </source>
</evidence>
<dbReference type="PANTHER" id="PTHR46469">
    <property type="entry name" value="TRANSCRIPTION INITIATION FACTOR TFIID SUBUNIT 8"/>
    <property type="match status" value="1"/>
</dbReference>